<protein>
    <recommendedName>
        <fullName evidence="3">Transcriptional regulator</fullName>
    </recommendedName>
</protein>
<sequence>MSQHEGWTGRTASALQAAMRLTNEAFAEHLGIAVRTVAGWHQKPDLKPKSEMQQLLDTAHNQADAAVKARFDALTAEPKLDLPDGAAADAELRLSSDPNIVAALDWLDQHAGWEPGTARRDVAARLVRLDVRALQDRGVRRGRVNQRDTARALAEYYGATTTGHGRYAARFSSTTRASTTVFTHPDWLDLDCPLMPAHDRLKLSTVTPNDHQTMDEASAGHAAQRLAEALALGNRVVNMPLYRLLDVGVRKHALAGSVGVANFVGYVVTMDLLEGELVDALTTDRPIRPGALPLRDAYLPDLPSVLDVSDRMCAGGALALTAIARPADPFRGEADYLLLVQERSGHVINAARRLAVIPKGFHQPLTDYRADAQIGATLRREMEEELFGRDDIDNTVGDQRHADPMHPTRLSEPMRWLLAEPGRLRMECTGFGLNLVSGNFEFASLIVIEDEQFWTEFGGQVRANWEAANLRQFSSLDTDSLEELTNDVAWSNEGLFALLQGLRRLQQIGGNRVNLPTIEWETE</sequence>
<reference evidence="1 2" key="1">
    <citation type="submission" date="2023-07" db="EMBL/GenBank/DDBJ databases">
        <title>Sequencing the genomes of 1000 actinobacteria strains.</title>
        <authorList>
            <person name="Klenk H.-P."/>
        </authorList>
    </citation>
    <scope>NUCLEOTIDE SEQUENCE [LARGE SCALE GENOMIC DNA]</scope>
    <source>
        <strain evidence="1 2">DSM 43749</strain>
    </source>
</reference>
<evidence type="ECO:0000313" key="2">
    <source>
        <dbReference type="Proteomes" id="UP001268819"/>
    </source>
</evidence>
<dbReference type="RefSeq" id="WP_310307473.1">
    <property type="nucleotide sequence ID" value="NZ_BAAAXB010000001.1"/>
</dbReference>
<dbReference type="Proteomes" id="UP001268819">
    <property type="component" value="Unassembled WGS sequence"/>
</dbReference>
<evidence type="ECO:0008006" key="3">
    <source>
        <dbReference type="Google" id="ProtNLM"/>
    </source>
</evidence>
<organism evidence="1 2">
    <name type="scientific">Saccharothrix longispora</name>
    <dbReference type="NCBI Taxonomy" id="33920"/>
    <lineage>
        <taxon>Bacteria</taxon>
        <taxon>Bacillati</taxon>
        <taxon>Actinomycetota</taxon>
        <taxon>Actinomycetes</taxon>
        <taxon>Pseudonocardiales</taxon>
        <taxon>Pseudonocardiaceae</taxon>
        <taxon>Saccharothrix</taxon>
    </lineage>
</organism>
<keyword evidence="2" id="KW-1185">Reference proteome</keyword>
<gene>
    <name evidence="1" type="ORF">J2S66_002855</name>
</gene>
<comment type="caution">
    <text evidence="1">The sequence shown here is derived from an EMBL/GenBank/DDBJ whole genome shotgun (WGS) entry which is preliminary data.</text>
</comment>
<dbReference type="EMBL" id="JAVDSG010000001">
    <property type="protein sequence ID" value="MDR6594471.1"/>
    <property type="molecule type" value="Genomic_DNA"/>
</dbReference>
<proteinExistence type="predicted"/>
<evidence type="ECO:0000313" key="1">
    <source>
        <dbReference type="EMBL" id="MDR6594471.1"/>
    </source>
</evidence>
<name>A0ABU1PVJ1_9PSEU</name>
<accession>A0ABU1PVJ1</accession>